<dbReference type="InterPro" id="IPR035992">
    <property type="entry name" value="Ricin_B-like_lectins"/>
</dbReference>
<dbReference type="SMART" id="SM00458">
    <property type="entry name" value="RICIN"/>
    <property type="match status" value="3"/>
</dbReference>
<dbReference type="EMBL" id="CAICTM010002097">
    <property type="protein sequence ID" value="CAB9527890.1"/>
    <property type="molecule type" value="Genomic_DNA"/>
</dbReference>
<sequence>MTVNQGEFAGSSVYHASSCGNTTAQQYVYSCTDRFEVQSGQGCLAVDTATSDVIISPCQDILSQRWLVSPLENQKLKVKTQHDNSCLTWVGLPGRNFVVAACDDTEAQKFYIDDTLYSGTLSASPSNQPSASPSVGPSAPPSNQPTIVMSLSPSESPSLPPSSTPSTVCFTTPLLVIQSTQEVTGCMTVNQGEFAGSSVYHASSCGNTTAQQYVYSCTDRFEVQSGQGCLAVDTATSDVIISPCQDILSQRWLVSTLENQKLKVKTQHDNSCLTWVGLPGRNFVVAACDDTEAQKFYIDDTLYSGTLSASPSNQPSASPSVGPSAPPSNQPTIVMSLSPSESPSLPPSSTPSTVCFTTPLLVFQSTQEVTGCMTVNQGEFAGSSVYHASSCGNTTAQQYVYSCTDRFEVQSGQGCLAVDTATSDVIISPCQDILSQRWLVSPLENQKLKVKTQHDNSCLTWVGLPGRNFVVAACDGSGAQAFYIDDTLYSGTLSASPSNGPSNIPTVGIPSLGPSISPSLTPSVAPSLSAQPSSGPSNEPSLSPSESPTQAPSDYTPIPVVYFGDDSPPLPLGLCEGDCDTPTHCGGAGDLVCLHRSYAYQPVPGCILGNAYGGVGDFCGVRNAKVLGVTKLTHESDPIPASLRPLRDCEGDCDSHSDCDTGLVCLFRNRNGIPVPGCIYDFTNEAVSAQTDYCIQRDQGTAIRYLGENGIPFAALGPLMQCEGDCRNHGECQGDLACLQRSSGDPIPGCTGIDRTIEYSKNFCVQRGTGEVINFGSSPDLSATGLGKLRLCEGNCNSSDDCDAGLVCWVRSSGDAVPGCVGGDLTITTNFCVVPQPTNAPTKIPSKAPSNLPSISPSNAPSTMPSTSPSDSPSLSPSDSPSILPSIEPSQPPSLIPSKAPSKTPSLVPSSPPTPDPWGACLTNYFTGFCCVKYQLPDSRTNIGSVNDYNSINDCYWACVAIYDTATCAQIMWAADLDIALGNTNNCNGDFSAAGPYGAISTWDVSKVNDFSSLFQNCNSFDENISDWTTSQVVTMLYLFDGASEFNQDISGWSVSGVSTMGSIFRYASKFNQNLVAWDVSSVMQFDSAFLGATLFNQDLDAWRLQVNSGASVSNMFALTSCRSTASPDLSLSNKGPFCRPRFIVSLDGPSSGQCLYGEGIWTFYPTSCDYSSAEQLYTYDPSTQRIISDAYSGSCLVSLGSARPRSKCAEL</sequence>
<reference evidence="3" key="1">
    <citation type="submission" date="2020-06" db="EMBL/GenBank/DDBJ databases">
        <authorList>
            <consortium name="Plant Systems Biology data submission"/>
        </authorList>
    </citation>
    <scope>NUCLEOTIDE SEQUENCE</scope>
    <source>
        <strain evidence="3">D6</strain>
    </source>
</reference>
<organism evidence="3 4">
    <name type="scientific">Seminavis robusta</name>
    <dbReference type="NCBI Taxonomy" id="568900"/>
    <lineage>
        <taxon>Eukaryota</taxon>
        <taxon>Sar</taxon>
        <taxon>Stramenopiles</taxon>
        <taxon>Ochrophyta</taxon>
        <taxon>Bacillariophyta</taxon>
        <taxon>Bacillariophyceae</taxon>
        <taxon>Bacillariophycidae</taxon>
        <taxon>Naviculales</taxon>
        <taxon>Naviculaceae</taxon>
        <taxon>Seminavis</taxon>
    </lineage>
</organism>
<feature type="domain" description="Ricin B lectin" evidence="2">
    <location>
        <begin position="172"/>
        <end position="299"/>
    </location>
</feature>
<protein>
    <submittedName>
        <fullName evidence="3">Receptor-like protein kinase</fullName>
    </submittedName>
</protein>
<feature type="compositionally biased region" description="Low complexity" evidence="1">
    <location>
        <begin position="896"/>
        <end position="909"/>
    </location>
</feature>
<accession>A0A9N8HX12</accession>
<keyword evidence="3" id="KW-0808">Transferase</keyword>
<dbReference type="PANTHER" id="PTHR33683:SF46">
    <property type="entry name" value="SUSHI DOMAIN-CONTAINING PROTEIN"/>
    <property type="match status" value="1"/>
</dbReference>
<dbReference type="AlphaFoldDB" id="A0A9N8HX12"/>
<dbReference type="Pfam" id="PF03382">
    <property type="entry name" value="DUF285"/>
    <property type="match status" value="1"/>
</dbReference>
<feature type="region of interest" description="Disordered" evidence="1">
    <location>
        <begin position="122"/>
        <end position="165"/>
    </location>
</feature>
<feature type="compositionally biased region" description="Low complexity" evidence="1">
    <location>
        <begin position="532"/>
        <end position="548"/>
    </location>
</feature>
<dbReference type="PROSITE" id="PS50231">
    <property type="entry name" value="RICIN_B_LECTIN"/>
    <property type="match status" value="3"/>
</dbReference>
<dbReference type="Gene3D" id="2.80.10.50">
    <property type="match status" value="3"/>
</dbReference>
<evidence type="ECO:0000259" key="2">
    <source>
        <dbReference type="SMART" id="SM00458"/>
    </source>
</evidence>
<feature type="region of interest" description="Disordered" evidence="1">
    <location>
        <begin position="308"/>
        <end position="350"/>
    </location>
</feature>
<comment type="caution">
    <text evidence="3">The sequence shown here is derived from an EMBL/GenBank/DDBJ whole genome shotgun (WGS) entry which is preliminary data.</text>
</comment>
<keyword evidence="3" id="KW-0418">Kinase</keyword>
<gene>
    <name evidence="3" type="ORF">SEMRO_2099_G314460.1</name>
</gene>
<evidence type="ECO:0000256" key="1">
    <source>
        <dbReference type="SAM" id="MobiDB-lite"/>
    </source>
</evidence>
<dbReference type="PANTHER" id="PTHR33683">
    <property type="entry name" value="1, PUTATIVE-RELATED"/>
    <property type="match status" value="1"/>
</dbReference>
<evidence type="ECO:0000313" key="3">
    <source>
        <dbReference type="EMBL" id="CAB9527890.1"/>
    </source>
</evidence>
<keyword evidence="4" id="KW-1185">Reference proteome</keyword>
<evidence type="ECO:0000313" key="4">
    <source>
        <dbReference type="Proteomes" id="UP001153069"/>
    </source>
</evidence>
<feature type="region of interest" description="Disordered" evidence="1">
    <location>
        <begin position="841"/>
        <end position="913"/>
    </location>
</feature>
<feature type="compositionally biased region" description="Low complexity" evidence="1">
    <location>
        <begin position="856"/>
        <end position="889"/>
    </location>
</feature>
<feature type="domain" description="Ricin B lectin" evidence="2">
    <location>
        <begin position="358"/>
        <end position="485"/>
    </location>
</feature>
<dbReference type="GO" id="GO:0016301">
    <property type="term" value="F:kinase activity"/>
    <property type="evidence" value="ECO:0007669"/>
    <property type="project" value="UniProtKB-KW"/>
</dbReference>
<feature type="region of interest" description="Disordered" evidence="1">
    <location>
        <begin position="520"/>
        <end position="560"/>
    </location>
</feature>
<dbReference type="SUPFAM" id="SSF50370">
    <property type="entry name" value="Ricin B-like lectins"/>
    <property type="match status" value="3"/>
</dbReference>
<proteinExistence type="predicted"/>
<feature type="domain" description="Ricin B lectin" evidence="2">
    <location>
        <begin position="33"/>
        <end position="148"/>
    </location>
</feature>
<keyword evidence="3" id="KW-0675">Receptor</keyword>
<feature type="compositionally biased region" description="Low complexity" evidence="1">
    <location>
        <begin position="122"/>
        <end position="137"/>
    </location>
</feature>
<dbReference type="InterPro" id="IPR000772">
    <property type="entry name" value="Ricin_B_lectin"/>
</dbReference>
<feature type="compositionally biased region" description="Low complexity" evidence="1">
    <location>
        <begin position="308"/>
        <end position="323"/>
    </location>
</feature>
<dbReference type="InterPro" id="IPR005046">
    <property type="entry name" value="DUF285"/>
</dbReference>
<name>A0A9N8HX12_9STRA</name>
<dbReference type="Proteomes" id="UP001153069">
    <property type="component" value="Unassembled WGS sequence"/>
</dbReference>